<keyword evidence="4 8" id="KW-1003">Cell membrane</keyword>
<evidence type="ECO:0000313" key="11">
    <source>
        <dbReference type="Proteomes" id="UP000829196"/>
    </source>
</evidence>
<dbReference type="EMBL" id="JAGYWB010000011">
    <property type="protein sequence ID" value="KAI0503520.1"/>
    <property type="molecule type" value="Genomic_DNA"/>
</dbReference>
<evidence type="ECO:0000259" key="9">
    <source>
        <dbReference type="Pfam" id="PF04535"/>
    </source>
</evidence>
<keyword evidence="6 8" id="KW-1133">Transmembrane helix</keyword>
<evidence type="ECO:0000256" key="1">
    <source>
        <dbReference type="ARBA" id="ARBA00004651"/>
    </source>
</evidence>
<gene>
    <name evidence="10" type="ORF">KFK09_014454</name>
</gene>
<evidence type="ECO:0000256" key="6">
    <source>
        <dbReference type="ARBA" id="ARBA00022989"/>
    </source>
</evidence>
<feature type="transmembrane region" description="Helical" evidence="8">
    <location>
        <begin position="22"/>
        <end position="45"/>
    </location>
</feature>
<keyword evidence="5 8" id="KW-0812">Transmembrane</keyword>
<comment type="similarity">
    <text evidence="2 8">Belongs to the Casparian strip membrane proteins (CASP) family.</text>
</comment>
<feature type="domain" description="Casparian strip membrane protein" evidence="9">
    <location>
        <begin position="24"/>
        <end position="172"/>
    </location>
</feature>
<dbReference type="NCBIfam" id="TIGR01569">
    <property type="entry name" value="A_tha_TIGR01569"/>
    <property type="match status" value="1"/>
</dbReference>
<keyword evidence="11" id="KW-1185">Reference proteome</keyword>
<dbReference type="InterPro" id="IPR044173">
    <property type="entry name" value="CASPL"/>
</dbReference>
<evidence type="ECO:0000256" key="7">
    <source>
        <dbReference type="ARBA" id="ARBA00023136"/>
    </source>
</evidence>
<evidence type="ECO:0000256" key="4">
    <source>
        <dbReference type="ARBA" id="ARBA00022475"/>
    </source>
</evidence>
<feature type="transmembrane region" description="Helical" evidence="8">
    <location>
        <begin position="110"/>
        <end position="133"/>
    </location>
</feature>
<accession>A0A8T3B267</accession>
<name>A0A8T3B267_DENNO</name>
<reference evidence="10" key="1">
    <citation type="journal article" date="2022" name="Front. Genet.">
        <title>Chromosome-Scale Assembly of the Dendrobium nobile Genome Provides Insights Into the Molecular Mechanism of the Biosynthesis of the Medicinal Active Ingredient of Dendrobium.</title>
        <authorList>
            <person name="Xu Q."/>
            <person name="Niu S.-C."/>
            <person name="Li K.-L."/>
            <person name="Zheng P.-J."/>
            <person name="Zhang X.-J."/>
            <person name="Jia Y."/>
            <person name="Liu Y."/>
            <person name="Niu Y.-X."/>
            <person name="Yu L.-H."/>
            <person name="Chen D.-F."/>
            <person name="Zhang G.-Q."/>
        </authorList>
    </citation>
    <scope>NUCLEOTIDE SEQUENCE</scope>
    <source>
        <tissue evidence="10">Leaf</tissue>
    </source>
</reference>
<feature type="transmembrane region" description="Helical" evidence="8">
    <location>
        <begin position="153"/>
        <end position="186"/>
    </location>
</feature>
<protein>
    <recommendedName>
        <fullName evidence="8">CASP-like protein</fullName>
    </recommendedName>
</protein>
<evidence type="ECO:0000256" key="3">
    <source>
        <dbReference type="ARBA" id="ARBA00011489"/>
    </source>
</evidence>
<feature type="transmembrane region" description="Helical" evidence="8">
    <location>
        <begin position="75"/>
        <end position="98"/>
    </location>
</feature>
<dbReference type="PANTHER" id="PTHR36488:SF8">
    <property type="entry name" value="CASP-LIKE PROTEIN 1U1"/>
    <property type="match status" value="1"/>
</dbReference>
<dbReference type="Pfam" id="PF04535">
    <property type="entry name" value="CASP_dom"/>
    <property type="match status" value="1"/>
</dbReference>
<proteinExistence type="inferred from homology"/>
<evidence type="ECO:0000256" key="8">
    <source>
        <dbReference type="RuleBase" id="RU361233"/>
    </source>
</evidence>
<comment type="subunit">
    <text evidence="3 8">Homodimer and heterodimers.</text>
</comment>
<sequence length="189" mass="20816">MEDGMKADTVLLRPKTDKKCKWMNVLLLLLRMTIVLFTLIAALMMGCNKQSISKAVAIVGTTTIYQTYTTKFQQIPAFVFFVIANAMVGFYNLVVLILRRPFNNWKAFHVAVNLMDLAMFALLATGAAAATSIAELGKNGNLNARWSPICSHFGQFCIHGGLAILSSFIGALLLMILNALSVFTLYNVQ</sequence>
<dbReference type="InterPro" id="IPR006459">
    <property type="entry name" value="CASP/CASPL"/>
</dbReference>
<evidence type="ECO:0000313" key="10">
    <source>
        <dbReference type="EMBL" id="KAI0503520.1"/>
    </source>
</evidence>
<evidence type="ECO:0000256" key="2">
    <source>
        <dbReference type="ARBA" id="ARBA00007651"/>
    </source>
</evidence>
<dbReference type="AlphaFoldDB" id="A0A8T3B267"/>
<dbReference type="PANTHER" id="PTHR36488">
    <property type="entry name" value="CASP-LIKE PROTEIN 1U1"/>
    <property type="match status" value="1"/>
</dbReference>
<dbReference type="GO" id="GO:0005886">
    <property type="term" value="C:plasma membrane"/>
    <property type="evidence" value="ECO:0007669"/>
    <property type="project" value="UniProtKB-SubCell"/>
</dbReference>
<comment type="caution">
    <text evidence="10">The sequence shown here is derived from an EMBL/GenBank/DDBJ whole genome shotgun (WGS) entry which is preliminary data.</text>
</comment>
<dbReference type="OrthoDB" id="610574at2759"/>
<keyword evidence="7 8" id="KW-0472">Membrane</keyword>
<dbReference type="Proteomes" id="UP000829196">
    <property type="component" value="Unassembled WGS sequence"/>
</dbReference>
<comment type="subcellular location">
    <subcellularLocation>
        <location evidence="1 8">Cell membrane</location>
        <topology evidence="1 8">Multi-pass membrane protein</topology>
    </subcellularLocation>
</comment>
<organism evidence="10 11">
    <name type="scientific">Dendrobium nobile</name>
    <name type="common">Orchid</name>
    <dbReference type="NCBI Taxonomy" id="94219"/>
    <lineage>
        <taxon>Eukaryota</taxon>
        <taxon>Viridiplantae</taxon>
        <taxon>Streptophyta</taxon>
        <taxon>Embryophyta</taxon>
        <taxon>Tracheophyta</taxon>
        <taxon>Spermatophyta</taxon>
        <taxon>Magnoliopsida</taxon>
        <taxon>Liliopsida</taxon>
        <taxon>Asparagales</taxon>
        <taxon>Orchidaceae</taxon>
        <taxon>Epidendroideae</taxon>
        <taxon>Malaxideae</taxon>
        <taxon>Dendrobiinae</taxon>
        <taxon>Dendrobium</taxon>
    </lineage>
</organism>
<evidence type="ECO:0000256" key="5">
    <source>
        <dbReference type="ARBA" id="ARBA00022692"/>
    </source>
</evidence>
<dbReference type="InterPro" id="IPR006702">
    <property type="entry name" value="CASP_dom"/>
</dbReference>